<keyword evidence="3" id="KW-1185">Reference proteome</keyword>
<comment type="caution">
    <text evidence="2">The sequence shown here is derived from an EMBL/GenBank/DDBJ whole genome shotgun (WGS) entry which is preliminary data.</text>
</comment>
<dbReference type="Proteomes" id="UP000247978">
    <property type="component" value="Unassembled WGS sequence"/>
</dbReference>
<dbReference type="InterPro" id="IPR025378">
    <property type="entry name" value="DUF4368"/>
</dbReference>
<dbReference type="Pfam" id="PF14287">
    <property type="entry name" value="DUF4368"/>
    <property type="match status" value="1"/>
</dbReference>
<proteinExistence type="predicted"/>
<reference evidence="2 3" key="1">
    <citation type="submission" date="2018-05" db="EMBL/GenBank/DDBJ databases">
        <title>Genomic Encyclopedia of Type Strains, Phase IV (KMG-IV): sequencing the most valuable type-strain genomes for metagenomic binning, comparative biology and taxonomic classification.</title>
        <authorList>
            <person name="Goeker M."/>
        </authorList>
    </citation>
    <scope>NUCLEOTIDE SEQUENCE [LARGE SCALE GENOMIC DNA]</scope>
    <source>
        <strain evidence="2 3">DSM 28556</strain>
    </source>
</reference>
<organism evidence="2 3">
    <name type="scientific">Pseudogracilibacillus auburnensis</name>
    <dbReference type="NCBI Taxonomy" id="1494959"/>
    <lineage>
        <taxon>Bacteria</taxon>
        <taxon>Bacillati</taxon>
        <taxon>Bacillota</taxon>
        <taxon>Bacilli</taxon>
        <taxon>Bacillales</taxon>
        <taxon>Bacillaceae</taxon>
        <taxon>Pseudogracilibacillus</taxon>
    </lineage>
</organism>
<sequence length="76" mass="8894">MNVRKFVNMARKYTKLEKLDSTIVREFIDKILVSAKDRKTKTQEITIVYHFIGAFDFNKAINQTKKEDKNSKVGVI</sequence>
<feature type="domain" description="DUF4368" evidence="1">
    <location>
        <begin position="2"/>
        <end position="55"/>
    </location>
</feature>
<protein>
    <submittedName>
        <fullName evidence="2">Uncharacterized protein DUF4368</fullName>
    </submittedName>
</protein>
<evidence type="ECO:0000259" key="1">
    <source>
        <dbReference type="Pfam" id="PF14287"/>
    </source>
</evidence>
<name>A0A2V3VJP0_9BACI</name>
<gene>
    <name evidence="2" type="ORF">DFR56_12234</name>
</gene>
<accession>A0A2V3VJP0</accession>
<dbReference type="AlphaFoldDB" id="A0A2V3VJP0"/>
<evidence type="ECO:0000313" key="3">
    <source>
        <dbReference type="Proteomes" id="UP000247978"/>
    </source>
</evidence>
<evidence type="ECO:0000313" key="2">
    <source>
        <dbReference type="EMBL" id="PXW81424.1"/>
    </source>
</evidence>
<dbReference type="EMBL" id="QJJQ01000022">
    <property type="protein sequence ID" value="PXW81424.1"/>
    <property type="molecule type" value="Genomic_DNA"/>
</dbReference>